<name>A0A9P0TRP8_PIEBR</name>
<keyword evidence="2" id="KW-1185">Reference proteome</keyword>
<reference evidence="1" key="1">
    <citation type="submission" date="2022-05" db="EMBL/GenBank/DDBJ databases">
        <authorList>
            <person name="Okamura Y."/>
        </authorList>
    </citation>
    <scope>NUCLEOTIDE SEQUENCE</scope>
</reference>
<proteinExistence type="predicted"/>
<gene>
    <name evidence="1" type="ORF">PIBRA_LOCUS8612</name>
</gene>
<sequence length="181" mass="20438">MPGLNVKGRETFVNNTAEKHPVDLTTRRASYKRVKLSYFIRENDEALTSLFCTNVSPIPKQMTDGFVILNLMQCQGKRAVVSGKERSKSLARHNPLLLEALMGEASMDKIARRYYSDNRCSEKGAGFCNACANFSSGTTMWLLPYKGSRQLLAITRECLDGEVFTVTDGRYSFHHFFTFTV</sequence>
<dbReference type="EMBL" id="CALOZG010000027">
    <property type="protein sequence ID" value="CAH4032194.1"/>
    <property type="molecule type" value="Genomic_DNA"/>
</dbReference>
<protein>
    <submittedName>
        <fullName evidence="1">Uncharacterized protein</fullName>
    </submittedName>
</protein>
<comment type="caution">
    <text evidence="1">The sequence shown here is derived from an EMBL/GenBank/DDBJ whole genome shotgun (WGS) entry which is preliminary data.</text>
</comment>
<evidence type="ECO:0000313" key="1">
    <source>
        <dbReference type="EMBL" id="CAH4032194.1"/>
    </source>
</evidence>
<dbReference type="AlphaFoldDB" id="A0A9P0TRP8"/>
<dbReference type="Proteomes" id="UP001152562">
    <property type="component" value="Unassembled WGS sequence"/>
</dbReference>
<accession>A0A9P0TRP8</accession>
<organism evidence="1 2">
    <name type="scientific">Pieris brassicae</name>
    <name type="common">White butterfly</name>
    <name type="synonym">Large white butterfly</name>
    <dbReference type="NCBI Taxonomy" id="7116"/>
    <lineage>
        <taxon>Eukaryota</taxon>
        <taxon>Metazoa</taxon>
        <taxon>Ecdysozoa</taxon>
        <taxon>Arthropoda</taxon>
        <taxon>Hexapoda</taxon>
        <taxon>Insecta</taxon>
        <taxon>Pterygota</taxon>
        <taxon>Neoptera</taxon>
        <taxon>Endopterygota</taxon>
        <taxon>Lepidoptera</taxon>
        <taxon>Glossata</taxon>
        <taxon>Ditrysia</taxon>
        <taxon>Papilionoidea</taxon>
        <taxon>Pieridae</taxon>
        <taxon>Pierinae</taxon>
        <taxon>Pieris</taxon>
    </lineage>
</organism>
<evidence type="ECO:0000313" key="2">
    <source>
        <dbReference type="Proteomes" id="UP001152562"/>
    </source>
</evidence>